<dbReference type="InterPro" id="IPR009695">
    <property type="entry name" value="Diacylglyc_glucosyltr_N"/>
</dbReference>
<dbReference type="InterPro" id="IPR050519">
    <property type="entry name" value="Glycosyltransf_28_UgtP"/>
</dbReference>
<dbReference type="InterPro" id="IPR007235">
    <property type="entry name" value="Glyco_trans_28_C"/>
</dbReference>
<reference evidence="8" key="1">
    <citation type="submission" date="2017-09" db="EMBL/GenBank/DDBJ databases">
        <title>Depth-based differentiation of microbial function through sediment-hosted aquifers and enrichment of novel symbionts in the deep terrestrial subsurface.</title>
        <authorList>
            <person name="Probst A.J."/>
            <person name="Ladd B."/>
            <person name="Jarett J.K."/>
            <person name="Geller-Mcgrath D.E."/>
            <person name="Sieber C.M.K."/>
            <person name="Emerson J.B."/>
            <person name="Anantharaman K."/>
            <person name="Thomas B.C."/>
            <person name="Malmstrom R."/>
            <person name="Stieglmeier M."/>
            <person name="Klingl A."/>
            <person name="Woyke T."/>
            <person name="Ryan C.M."/>
            <person name="Banfield J.F."/>
        </authorList>
    </citation>
    <scope>NUCLEOTIDE SEQUENCE [LARGE SCALE GENOMIC DNA]</scope>
</reference>
<dbReference type="PANTHER" id="PTHR43025:SF3">
    <property type="entry name" value="MONOGALACTOSYLDIACYLGLYCEROL SYNTHASE 1, CHLOROPLASTIC"/>
    <property type="match status" value="1"/>
</dbReference>
<feature type="domain" description="Glycosyl transferase family 28 C-terminal" evidence="5">
    <location>
        <begin position="207"/>
        <end position="331"/>
    </location>
</feature>
<protein>
    <recommendedName>
        <fullName evidence="9">Diacylglycerol glucosyltransferase N-terminal domain-containing protein</fullName>
    </recommendedName>
</protein>
<dbReference type="Pfam" id="PF04101">
    <property type="entry name" value="Glyco_tran_28_C"/>
    <property type="match status" value="1"/>
</dbReference>
<evidence type="ECO:0000256" key="1">
    <source>
        <dbReference type="ARBA" id="ARBA00004370"/>
    </source>
</evidence>
<feature type="domain" description="Diacylglycerol glucosyltransferase N-terminal" evidence="6">
    <location>
        <begin position="17"/>
        <end position="176"/>
    </location>
</feature>
<comment type="subcellular location">
    <subcellularLocation>
        <location evidence="1">Membrane</location>
    </subcellularLocation>
</comment>
<dbReference type="GO" id="GO:0016758">
    <property type="term" value="F:hexosyltransferase activity"/>
    <property type="evidence" value="ECO:0007669"/>
    <property type="project" value="InterPro"/>
</dbReference>
<dbReference type="GO" id="GO:0009247">
    <property type="term" value="P:glycolipid biosynthetic process"/>
    <property type="evidence" value="ECO:0007669"/>
    <property type="project" value="InterPro"/>
</dbReference>
<evidence type="ECO:0000313" key="8">
    <source>
        <dbReference type="Proteomes" id="UP000229531"/>
    </source>
</evidence>
<dbReference type="PANTHER" id="PTHR43025">
    <property type="entry name" value="MONOGALACTOSYLDIACYLGLYCEROL SYNTHASE"/>
    <property type="match status" value="1"/>
</dbReference>
<dbReference type="Pfam" id="PF06925">
    <property type="entry name" value="MGDG_synth"/>
    <property type="match status" value="1"/>
</dbReference>
<name>A0A2M7LIU2_9BACT</name>
<dbReference type="GO" id="GO:0016020">
    <property type="term" value="C:membrane"/>
    <property type="evidence" value="ECO:0007669"/>
    <property type="project" value="UniProtKB-SubCell"/>
</dbReference>
<comment type="similarity">
    <text evidence="2">Belongs to the glycosyltransferase 28 family.</text>
</comment>
<gene>
    <name evidence="7" type="ORF">COZ41_02120</name>
</gene>
<evidence type="ECO:0000313" key="7">
    <source>
        <dbReference type="EMBL" id="PIX67967.1"/>
    </source>
</evidence>
<dbReference type="SUPFAM" id="SSF53756">
    <property type="entry name" value="UDP-Glycosyltransferase/glycogen phosphorylase"/>
    <property type="match status" value="1"/>
</dbReference>
<sequence>MKKKRILVLTDDMPWGHRSIAKAIYGFLKTKEKDNQIEVSYAEVKAPIEILNDLYIFAYRFFSLSNRISLKLMENKRFKKTFLEMMENNLPELKKIVNKIKPDLIISSYFFHSQSLAKWEEETRGQFKLWTIVADPWSNNSLSFMDGADLHLVYDDVAYKQAINYGIPKENIIKTGWWTRQEMYNFQKTNLQFPIKQKMGIEEGESVVFVGGGSLGTNAITKFLPVLLLIKQKCSIIFNTGTDKLAFKMVEQYKRIFEKININNKVRILNYGWIENMGEVLASCDIVFGKAGPNFLFDVVACQKPFVAITHIGGQEDGNIDLILKKKLGWVKEGLGEAEDFLIEYLKRPNKYKNKYAKTIEIEAKNNERTMERVWEKIKCPTKS</sequence>
<keyword evidence="4" id="KW-0808">Transferase</keyword>
<evidence type="ECO:0000256" key="3">
    <source>
        <dbReference type="ARBA" id="ARBA00022676"/>
    </source>
</evidence>
<accession>A0A2M7LIU2</accession>
<evidence type="ECO:0000256" key="4">
    <source>
        <dbReference type="ARBA" id="ARBA00022679"/>
    </source>
</evidence>
<dbReference type="Gene3D" id="3.40.50.2000">
    <property type="entry name" value="Glycogen Phosphorylase B"/>
    <property type="match status" value="1"/>
</dbReference>
<evidence type="ECO:0000256" key="2">
    <source>
        <dbReference type="ARBA" id="ARBA00006962"/>
    </source>
</evidence>
<keyword evidence="3" id="KW-0328">Glycosyltransferase</keyword>
<dbReference type="Proteomes" id="UP000229531">
    <property type="component" value="Unassembled WGS sequence"/>
</dbReference>
<proteinExistence type="inferred from homology"/>
<dbReference type="EMBL" id="PFJG01000043">
    <property type="protein sequence ID" value="PIX67967.1"/>
    <property type="molecule type" value="Genomic_DNA"/>
</dbReference>
<organism evidence="7 8">
    <name type="scientific">Candidatus Shapirobacteria bacterium CG_4_10_14_3_um_filter_35_13</name>
    <dbReference type="NCBI Taxonomy" id="1974873"/>
    <lineage>
        <taxon>Bacteria</taxon>
        <taxon>Candidatus Shapironibacteriota</taxon>
    </lineage>
</organism>
<evidence type="ECO:0008006" key="9">
    <source>
        <dbReference type="Google" id="ProtNLM"/>
    </source>
</evidence>
<comment type="caution">
    <text evidence="7">The sequence shown here is derived from an EMBL/GenBank/DDBJ whole genome shotgun (WGS) entry which is preliminary data.</text>
</comment>
<evidence type="ECO:0000259" key="6">
    <source>
        <dbReference type="Pfam" id="PF06925"/>
    </source>
</evidence>
<dbReference type="AlphaFoldDB" id="A0A2M7LIU2"/>
<evidence type="ECO:0000259" key="5">
    <source>
        <dbReference type="Pfam" id="PF04101"/>
    </source>
</evidence>